<dbReference type="InterPro" id="IPR030836">
    <property type="entry name" value="ABC_peri_PhnD-like"/>
</dbReference>
<organism evidence="3 4">
    <name type="scientific">Sulfuriroseicoccus oceanibius</name>
    <dbReference type="NCBI Taxonomy" id="2707525"/>
    <lineage>
        <taxon>Bacteria</taxon>
        <taxon>Pseudomonadati</taxon>
        <taxon>Verrucomicrobiota</taxon>
        <taxon>Verrucomicrobiia</taxon>
        <taxon>Verrucomicrobiales</taxon>
        <taxon>Verrucomicrobiaceae</taxon>
        <taxon>Sulfuriroseicoccus</taxon>
    </lineage>
</organism>
<dbReference type="KEGG" id="soa:G3M56_008130"/>
<dbReference type="Pfam" id="PF12974">
    <property type="entry name" value="Phosphonate-bd"/>
    <property type="match status" value="1"/>
</dbReference>
<evidence type="ECO:0000256" key="2">
    <source>
        <dbReference type="ARBA" id="ARBA00022729"/>
    </source>
</evidence>
<proteinExistence type="inferred from homology"/>
<evidence type="ECO:0000256" key="1">
    <source>
        <dbReference type="ARBA" id="ARBA00007162"/>
    </source>
</evidence>
<dbReference type="NCBIfam" id="TIGR01098">
    <property type="entry name" value="3A0109s03R"/>
    <property type="match status" value="1"/>
</dbReference>
<dbReference type="InterPro" id="IPR005770">
    <property type="entry name" value="PhnD"/>
</dbReference>
<evidence type="ECO:0000313" key="4">
    <source>
        <dbReference type="Proteomes" id="UP000475117"/>
    </source>
</evidence>
<sequence length="309" mass="33121">MQTKQILKAVAATAAAASTLVLSQCNKASEESTGNDTTKASAENATLVISAIPDTKTTNQADKFQGLVDHLSEELGVKVTFAPSVDYTDSVEKFKSGDFHLVWYGGLTGVRARAAVDGAVAIAQGTEDPHYKSYFIAHESTGLEKSDTFPAEIADLKFTFGSNSSTSGFLMPSFFIKENTGKMPKDFFTQPVGFSGAHDKTALQVAQGQFQAGAINYKTYDKMVANGDIDPKVCRIIWVTPGYADYNFTAHPALNEVFGEGFIDKLQAALISADAKVVGDAINRSGIIEAKNEDFNGIEETARSIGEIR</sequence>
<dbReference type="Gene3D" id="3.40.190.10">
    <property type="entry name" value="Periplasmic binding protein-like II"/>
    <property type="match status" value="2"/>
</dbReference>
<dbReference type="AlphaFoldDB" id="A0A6B3L4X5"/>
<dbReference type="PANTHER" id="PTHR35841:SF1">
    <property type="entry name" value="PHOSPHONATES-BINDING PERIPLASMIC PROTEIN"/>
    <property type="match status" value="1"/>
</dbReference>
<dbReference type="NCBIfam" id="TIGR04553">
    <property type="entry name" value="ABC_peri_selen"/>
    <property type="match status" value="1"/>
</dbReference>
<comment type="similarity">
    <text evidence="1">Belongs to the phosphate/phosphite/phosphonate binding protein family.</text>
</comment>
<dbReference type="Proteomes" id="UP000475117">
    <property type="component" value="Chromosome"/>
</dbReference>
<protein>
    <submittedName>
        <fullName evidence="3">Putative selenate ABC transporter substrate-binding protein</fullName>
    </submittedName>
</protein>
<dbReference type="GO" id="GO:0055085">
    <property type="term" value="P:transmembrane transport"/>
    <property type="evidence" value="ECO:0007669"/>
    <property type="project" value="InterPro"/>
</dbReference>
<accession>A0A6B3L4X5</accession>
<dbReference type="PANTHER" id="PTHR35841">
    <property type="entry name" value="PHOSPHONATES-BINDING PERIPLASMIC PROTEIN"/>
    <property type="match status" value="1"/>
</dbReference>
<dbReference type="EMBL" id="CP066776">
    <property type="protein sequence ID" value="QQL43864.1"/>
    <property type="molecule type" value="Genomic_DNA"/>
</dbReference>
<dbReference type="SUPFAM" id="SSF53850">
    <property type="entry name" value="Periplasmic binding protein-like II"/>
    <property type="match status" value="1"/>
</dbReference>
<evidence type="ECO:0000313" key="3">
    <source>
        <dbReference type="EMBL" id="QQL43864.1"/>
    </source>
</evidence>
<dbReference type="GO" id="GO:0043190">
    <property type="term" value="C:ATP-binding cassette (ABC) transporter complex"/>
    <property type="evidence" value="ECO:0007669"/>
    <property type="project" value="InterPro"/>
</dbReference>
<keyword evidence="2" id="KW-0732">Signal</keyword>
<keyword evidence="4" id="KW-1185">Reference proteome</keyword>
<reference evidence="3 4" key="1">
    <citation type="submission" date="2020-12" db="EMBL/GenBank/DDBJ databases">
        <title>Sulforoseuscoccus oceanibium gen. nov., sp. nov., a representative of the phylum Verrucomicrobia with special cytoplasmic membrane, and proposal of Sulforoseuscoccusaceae fam. nov.</title>
        <authorList>
            <person name="Xi F."/>
        </authorList>
    </citation>
    <scope>NUCLEOTIDE SEQUENCE [LARGE SCALE GENOMIC DNA]</scope>
    <source>
        <strain evidence="3 4">T37</strain>
    </source>
</reference>
<name>A0A6B3L4X5_9BACT</name>
<gene>
    <name evidence="3" type="ORF">G3M56_008130</name>
</gene>
<dbReference type="RefSeq" id="WP_164361892.1">
    <property type="nucleotide sequence ID" value="NZ_CP066776.1"/>
</dbReference>